<evidence type="ECO:0000256" key="8">
    <source>
        <dbReference type="ARBA" id="ARBA00023015"/>
    </source>
</evidence>
<feature type="domain" description="C2H2-type" evidence="14">
    <location>
        <begin position="285"/>
        <end position="312"/>
    </location>
</feature>
<dbReference type="FunFam" id="3.30.160.60:FF:001573">
    <property type="entry name" value="Zinc finger protein 407"/>
    <property type="match status" value="1"/>
</dbReference>
<feature type="domain" description="C2H2-type" evidence="14">
    <location>
        <begin position="158"/>
        <end position="183"/>
    </location>
</feature>
<evidence type="ECO:0000256" key="13">
    <source>
        <dbReference type="SAM" id="MobiDB-lite"/>
    </source>
</evidence>
<dbReference type="FunFam" id="3.30.160.60:FF:001253">
    <property type="entry name" value="Zinc finger protein 408"/>
    <property type="match status" value="1"/>
</dbReference>
<evidence type="ECO:0000256" key="10">
    <source>
        <dbReference type="ARBA" id="ARBA00023163"/>
    </source>
</evidence>
<evidence type="ECO:0000256" key="7">
    <source>
        <dbReference type="ARBA" id="ARBA00022833"/>
    </source>
</evidence>
<gene>
    <name evidence="15" type="ORF">ACAOBT_LOCUS8977</name>
</gene>
<name>A0A9P0KCS5_ACAOB</name>
<dbReference type="GO" id="GO:0008270">
    <property type="term" value="F:zinc ion binding"/>
    <property type="evidence" value="ECO:0007669"/>
    <property type="project" value="UniProtKB-KW"/>
</dbReference>
<dbReference type="EMBL" id="CAKOFQ010006775">
    <property type="protein sequence ID" value="CAH1970541.1"/>
    <property type="molecule type" value="Genomic_DNA"/>
</dbReference>
<sequence>MELRSTPIQCPLCLNPHFEGVDALRATLVAVATSLLKCPVCVETVVGLDKLTIHLFAHVASEEQGNKKDAVVDGVPVPNDSQQIIAEEIDKSIDRIQSAELTSIPSCNTEDDLQQKPEDLEVVRCDICNFCFTDKNILDMHQKLLHQTSPDKKGVYSYHCHLCSKKFKMRGSLMVHLRVAHYGFWSNNADSTESIAGPVESKKSEDKNGTIEESKNAETTTKVLDNKQWECDVCSKMFTTKYFLKKHKRLHTGEMPYTCNLCNKSFTFQQSYHKHMLYHSSEKPYSCNECGRSFKELSTLQNHARIHSGERPFSCETCGKCFRQRVSYLVHRRIHTGDMPYKCTACEKRFRYKVSQRSHKCTASPPGLVVRVSEEAKDDHIHRRSITLNNNEQIEISFSEVDLQLAMEATKLDLPEKSGTTDGEGDTRCSSQSGNLESTIKYEESTPLLTESVSLCVNGFTNNWKH</sequence>
<proteinExistence type="inferred from homology"/>
<feature type="region of interest" description="Disordered" evidence="13">
    <location>
        <begin position="195"/>
        <end position="215"/>
    </location>
</feature>
<keyword evidence="5" id="KW-0677">Repeat</keyword>
<evidence type="ECO:0000256" key="1">
    <source>
        <dbReference type="ARBA" id="ARBA00003767"/>
    </source>
</evidence>
<keyword evidence="10" id="KW-0804">Transcription</keyword>
<dbReference type="PROSITE" id="PS50157">
    <property type="entry name" value="ZINC_FINGER_C2H2_2"/>
    <property type="match status" value="6"/>
</dbReference>
<dbReference type="PROSITE" id="PS00028">
    <property type="entry name" value="ZINC_FINGER_C2H2_1"/>
    <property type="match status" value="7"/>
</dbReference>
<evidence type="ECO:0000256" key="3">
    <source>
        <dbReference type="ARBA" id="ARBA00006991"/>
    </source>
</evidence>
<dbReference type="SMART" id="SM00355">
    <property type="entry name" value="ZnF_C2H2"/>
    <property type="match status" value="8"/>
</dbReference>
<dbReference type="FunFam" id="3.30.160.60:FF:003317">
    <property type="entry name" value="Zinc finger protein 322"/>
    <property type="match status" value="1"/>
</dbReference>
<comment type="subcellular location">
    <subcellularLocation>
        <location evidence="2">Nucleus</location>
    </subcellularLocation>
</comment>
<protein>
    <recommendedName>
        <fullName evidence="14">C2H2-type domain-containing protein</fullName>
    </recommendedName>
</protein>
<evidence type="ECO:0000313" key="16">
    <source>
        <dbReference type="Proteomes" id="UP001152888"/>
    </source>
</evidence>
<comment type="caution">
    <text evidence="15">The sequence shown here is derived from an EMBL/GenBank/DDBJ whole genome shotgun (WGS) entry which is preliminary data.</text>
</comment>
<organism evidence="15 16">
    <name type="scientific">Acanthoscelides obtectus</name>
    <name type="common">Bean weevil</name>
    <name type="synonym">Bruchus obtectus</name>
    <dbReference type="NCBI Taxonomy" id="200917"/>
    <lineage>
        <taxon>Eukaryota</taxon>
        <taxon>Metazoa</taxon>
        <taxon>Ecdysozoa</taxon>
        <taxon>Arthropoda</taxon>
        <taxon>Hexapoda</taxon>
        <taxon>Insecta</taxon>
        <taxon>Pterygota</taxon>
        <taxon>Neoptera</taxon>
        <taxon>Endopterygota</taxon>
        <taxon>Coleoptera</taxon>
        <taxon>Polyphaga</taxon>
        <taxon>Cucujiformia</taxon>
        <taxon>Chrysomeloidea</taxon>
        <taxon>Chrysomelidae</taxon>
        <taxon>Bruchinae</taxon>
        <taxon>Bruchini</taxon>
        <taxon>Acanthoscelides</taxon>
    </lineage>
</organism>
<evidence type="ECO:0000259" key="14">
    <source>
        <dbReference type="PROSITE" id="PS50157"/>
    </source>
</evidence>
<comment type="similarity">
    <text evidence="3">Belongs to the krueppel C2H2-type zinc-finger protein family.</text>
</comment>
<reference evidence="15" key="1">
    <citation type="submission" date="2022-03" db="EMBL/GenBank/DDBJ databases">
        <authorList>
            <person name="Sayadi A."/>
        </authorList>
    </citation>
    <scope>NUCLEOTIDE SEQUENCE</scope>
</reference>
<feature type="domain" description="C2H2-type" evidence="14">
    <location>
        <begin position="257"/>
        <end position="284"/>
    </location>
</feature>
<keyword evidence="11" id="KW-0539">Nucleus</keyword>
<dbReference type="AlphaFoldDB" id="A0A9P0KCS5"/>
<keyword evidence="9" id="KW-0238">DNA-binding</keyword>
<keyword evidence="4" id="KW-0479">Metal-binding</keyword>
<evidence type="ECO:0000313" key="15">
    <source>
        <dbReference type="EMBL" id="CAH1970541.1"/>
    </source>
</evidence>
<evidence type="ECO:0000256" key="5">
    <source>
        <dbReference type="ARBA" id="ARBA00022737"/>
    </source>
</evidence>
<dbReference type="InterPro" id="IPR036236">
    <property type="entry name" value="Znf_C2H2_sf"/>
</dbReference>
<comment type="function">
    <text evidence="1">May be involved in transcriptional regulation.</text>
</comment>
<feature type="region of interest" description="Disordered" evidence="13">
    <location>
        <begin position="413"/>
        <end position="437"/>
    </location>
</feature>
<keyword evidence="16" id="KW-1185">Reference proteome</keyword>
<evidence type="ECO:0000256" key="12">
    <source>
        <dbReference type="PROSITE-ProRule" id="PRU00042"/>
    </source>
</evidence>
<accession>A0A9P0KCS5</accession>
<evidence type="ECO:0000256" key="11">
    <source>
        <dbReference type="ARBA" id="ARBA00023242"/>
    </source>
</evidence>
<dbReference type="Proteomes" id="UP001152888">
    <property type="component" value="Unassembled WGS sequence"/>
</dbReference>
<dbReference type="SUPFAM" id="SSF57667">
    <property type="entry name" value="beta-beta-alpha zinc fingers"/>
    <property type="match status" value="4"/>
</dbReference>
<dbReference type="FunFam" id="3.30.160.60:FF:001134">
    <property type="entry name" value="Zinc finger protein 70"/>
    <property type="match status" value="1"/>
</dbReference>
<feature type="domain" description="C2H2-type" evidence="14">
    <location>
        <begin position="123"/>
        <end position="151"/>
    </location>
</feature>
<feature type="domain" description="C2H2-type" evidence="14">
    <location>
        <begin position="313"/>
        <end position="340"/>
    </location>
</feature>
<keyword evidence="7" id="KW-0862">Zinc</keyword>
<evidence type="ECO:0000256" key="4">
    <source>
        <dbReference type="ARBA" id="ARBA00022723"/>
    </source>
</evidence>
<dbReference type="InterPro" id="IPR013087">
    <property type="entry name" value="Znf_C2H2_type"/>
</dbReference>
<evidence type="ECO:0000256" key="9">
    <source>
        <dbReference type="ARBA" id="ARBA00023125"/>
    </source>
</evidence>
<dbReference type="Pfam" id="PF00096">
    <property type="entry name" value="zf-C2H2"/>
    <property type="match status" value="5"/>
</dbReference>
<keyword evidence="8" id="KW-0805">Transcription regulation</keyword>
<dbReference type="GO" id="GO:0000981">
    <property type="term" value="F:DNA-binding transcription factor activity, RNA polymerase II-specific"/>
    <property type="evidence" value="ECO:0007669"/>
    <property type="project" value="TreeGrafter"/>
</dbReference>
<dbReference type="FunFam" id="3.30.160.60:FF:000100">
    <property type="entry name" value="Zinc finger 45-like"/>
    <property type="match status" value="1"/>
</dbReference>
<evidence type="ECO:0000256" key="6">
    <source>
        <dbReference type="ARBA" id="ARBA00022771"/>
    </source>
</evidence>
<dbReference type="OrthoDB" id="654211at2759"/>
<dbReference type="InterPro" id="IPR050457">
    <property type="entry name" value="ZnFinger_BTB_dom_contain"/>
</dbReference>
<feature type="domain" description="C2H2-type" evidence="14">
    <location>
        <begin position="229"/>
        <end position="256"/>
    </location>
</feature>
<dbReference type="PANTHER" id="PTHR46105:SF5">
    <property type="entry name" value="ZINC FINGER AND BTB DOMAIN-CONTAINING PROTEIN 44 ISOFORM X1"/>
    <property type="match status" value="1"/>
</dbReference>
<feature type="compositionally biased region" description="Polar residues" evidence="13">
    <location>
        <begin position="428"/>
        <end position="437"/>
    </location>
</feature>
<dbReference type="Gene3D" id="3.30.160.60">
    <property type="entry name" value="Classic Zinc Finger"/>
    <property type="match status" value="6"/>
</dbReference>
<feature type="compositionally biased region" description="Basic and acidic residues" evidence="13">
    <location>
        <begin position="200"/>
        <end position="215"/>
    </location>
</feature>
<dbReference type="GO" id="GO:0005634">
    <property type="term" value="C:nucleus"/>
    <property type="evidence" value="ECO:0007669"/>
    <property type="project" value="UniProtKB-SubCell"/>
</dbReference>
<dbReference type="GO" id="GO:0000978">
    <property type="term" value="F:RNA polymerase II cis-regulatory region sequence-specific DNA binding"/>
    <property type="evidence" value="ECO:0007669"/>
    <property type="project" value="TreeGrafter"/>
</dbReference>
<keyword evidence="6 12" id="KW-0863">Zinc-finger</keyword>
<dbReference type="PANTHER" id="PTHR46105">
    <property type="entry name" value="AGAP004733-PA"/>
    <property type="match status" value="1"/>
</dbReference>
<evidence type="ECO:0000256" key="2">
    <source>
        <dbReference type="ARBA" id="ARBA00004123"/>
    </source>
</evidence>